<evidence type="ECO:0000259" key="1">
    <source>
        <dbReference type="Pfam" id="PF00535"/>
    </source>
</evidence>
<sequence>MRERPFLHIRVVMPAFNVAPWIGAALTSLQEQTHPDWSAVIVDDGSTDGTEAVVAQHQDPRIRLIRQANAGVSAARNRGLEEAGGDAVLFLDADDWLARDAMARLAAALGPAVAAYGPFCFVSESGALRQRKRGPFPQGDILERLLEQNLFANGGHMLIRRSAVDAAGRFRTDITYGEDWEFWIRVALHGSFVVTPGRAPLLFVRQRASGAYLRLAHDPTSFRSCLDAAFDHPALIARLGRDRLAALRARTEAENAWIIGRELIRHGDHRAGCHWLRQALRAKPQAKRAVLAGAAHMLGLLPEALQGPFRPYPRAQ</sequence>
<dbReference type="GO" id="GO:0044010">
    <property type="term" value="P:single-species biofilm formation"/>
    <property type="evidence" value="ECO:0007669"/>
    <property type="project" value="TreeGrafter"/>
</dbReference>
<dbReference type="EMBL" id="VWPK01000059">
    <property type="protein sequence ID" value="KAA5609121.1"/>
    <property type="molecule type" value="Genomic_DNA"/>
</dbReference>
<reference evidence="2 3" key="1">
    <citation type="submission" date="2019-09" db="EMBL/GenBank/DDBJ databases">
        <title>Genome sequence of Rhodovastum atsumiense, a diverse member of the Acetobacteraceae family of non-sulfur purple photosynthetic bacteria.</title>
        <authorList>
            <person name="Meyer T."/>
            <person name="Kyndt J."/>
        </authorList>
    </citation>
    <scope>NUCLEOTIDE SEQUENCE [LARGE SCALE GENOMIC DNA]</scope>
    <source>
        <strain evidence="2 3">DSM 21279</strain>
    </source>
</reference>
<dbReference type="CDD" id="cd00761">
    <property type="entry name" value="Glyco_tranf_GTA_type"/>
    <property type="match status" value="1"/>
</dbReference>
<dbReference type="OrthoDB" id="7296636at2"/>
<feature type="domain" description="Glycosyltransferase 2-like" evidence="1">
    <location>
        <begin position="11"/>
        <end position="165"/>
    </location>
</feature>
<dbReference type="GO" id="GO:0016740">
    <property type="term" value="F:transferase activity"/>
    <property type="evidence" value="ECO:0007669"/>
    <property type="project" value="UniProtKB-KW"/>
</dbReference>
<dbReference type="InterPro" id="IPR029044">
    <property type="entry name" value="Nucleotide-diphossugar_trans"/>
</dbReference>
<dbReference type="PANTHER" id="PTHR43685:SF2">
    <property type="entry name" value="GLYCOSYLTRANSFERASE 2-LIKE DOMAIN-CONTAINING PROTEIN"/>
    <property type="match status" value="1"/>
</dbReference>
<proteinExistence type="predicted"/>
<dbReference type="AlphaFoldDB" id="A0A5M6ILH3"/>
<dbReference type="InterPro" id="IPR001173">
    <property type="entry name" value="Glyco_trans_2-like"/>
</dbReference>
<gene>
    <name evidence="2" type="ORF">F1189_25805</name>
</gene>
<organism evidence="2 3">
    <name type="scientific">Rhodovastum atsumiense</name>
    <dbReference type="NCBI Taxonomy" id="504468"/>
    <lineage>
        <taxon>Bacteria</taxon>
        <taxon>Pseudomonadati</taxon>
        <taxon>Pseudomonadota</taxon>
        <taxon>Alphaproteobacteria</taxon>
        <taxon>Acetobacterales</taxon>
        <taxon>Acetobacteraceae</taxon>
        <taxon>Rhodovastum</taxon>
    </lineage>
</organism>
<name>A0A5M6ILH3_9PROT</name>
<dbReference type="InterPro" id="IPR050834">
    <property type="entry name" value="Glycosyltransf_2"/>
</dbReference>
<keyword evidence="2" id="KW-0808">Transferase</keyword>
<evidence type="ECO:0000313" key="2">
    <source>
        <dbReference type="EMBL" id="KAA5609121.1"/>
    </source>
</evidence>
<comment type="caution">
    <text evidence="2">The sequence shown here is derived from an EMBL/GenBank/DDBJ whole genome shotgun (WGS) entry which is preliminary data.</text>
</comment>
<dbReference type="PANTHER" id="PTHR43685">
    <property type="entry name" value="GLYCOSYLTRANSFERASE"/>
    <property type="match status" value="1"/>
</dbReference>
<protein>
    <submittedName>
        <fullName evidence="2">Glycosyltransferase family 2 protein</fullName>
    </submittedName>
</protein>
<accession>A0A5M6ILH3</accession>
<dbReference type="Proteomes" id="UP000325255">
    <property type="component" value="Unassembled WGS sequence"/>
</dbReference>
<evidence type="ECO:0000313" key="3">
    <source>
        <dbReference type="Proteomes" id="UP000325255"/>
    </source>
</evidence>
<dbReference type="Gene3D" id="3.90.550.10">
    <property type="entry name" value="Spore Coat Polysaccharide Biosynthesis Protein SpsA, Chain A"/>
    <property type="match status" value="1"/>
</dbReference>
<dbReference type="SUPFAM" id="SSF53448">
    <property type="entry name" value="Nucleotide-diphospho-sugar transferases"/>
    <property type="match status" value="1"/>
</dbReference>
<dbReference type="Pfam" id="PF00535">
    <property type="entry name" value="Glycos_transf_2"/>
    <property type="match status" value="1"/>
</dbReference>
<keyword evidence="3" id="KW-1185">Reference proteome</keyword>